<dbReference type="InterPro" id="IPR036291">
    <property type="entry name" value="NAD(P)-bd_dom_sf"/>
</dbReference>
<comment type="caution">
    <text evidence="2">The sequence shown here is derived from an EMBL/GenBank/DDBJ whole genome shotgun (WGS) entry which is preliminary data.</text>
</comment>
<dbReference type="PRINTS" id="PR00081">
    <property type="entry name" value="GDHRDH"/>
</dbReference>
<evidence type="ECO:0000256" key="1">
    <source>
        <dbReference type="ARBA" id="ARBA00023002"/>
    </source>
</evidence>
<accession>A0A7W4TPA4</accession>
<dbReference type="SUPFAM" id="SSF51735">
    <property type="entry name" value="NAD(P)-binding Rossmann-fold domains"/>
    <property type="match status" value="1"/>
</dbReference>
<reference evidence="2 3" key="2">
    <citation type="submission" date="2020-08" db="EMBL/GenBank/DDBJ databases">
        <authorList>
            <person name="Partida-Martinez L."/>
            <person name="Huntemann M."/>
            <person name="Clum A."/>
            <person name="Wang J."/>
            <person name="Palaniappan K."/>
            <person name="Ritter S."/>
            <person name="Chen I.-M."/>
            <person name="Stamatis D."/>
            <person name="Reddy T."/>
            <person name="O'Malley R."/>
            <person name="Daum C."/>
            <person name="Shapiro N."/>
            <person name="Ivanova N."/>
            <person name="Kyrpides N."/>
            <person name="Woyke T."/>
        </authorList>
    </citation>
    <scope>NUCLEOTIDE SEQUENCE [LARGE SCALE GENOMIC DNA]</scope>
    <source>
        <strain evidence="2 3">AS2.23</strain>
    </source>
</reference>
<evidence type="ECO:0000313" key="3">
    <source>
        <dbReference type="Proteomes" id="UP000533269"/>
    </source>
</evidence>
<proteinExistence type="predicted"/>
<keyword evidence="1" id="KW-0560">Oxidoreductase</keyword>
<protein>
    <submittedName>
        <fullName evidence="2">NAD(P)-dependent dehydrogenase (Short-subunit alcohol dehydrogenase family)</fullName>
    </submittedName>
</protein>
<dbReference type="Gene3D" id="3.40.50.720">
    <property type="entry name" value="NAD(P)-binding Rossmann-like Domain"/>
    <property type="match status" value="1"/>
</dbReference>
<dbReference type="AlphaFoldDB" id="A0A7W4TPA4"/>
<dbReference type="Pfam" id="PF00106">
    <property type="entry name" value="adh_short"/>
    <property type="match status" value="1"/>
</dbReference>
<dbReference type="GO" id="GO:0016491">
    <property type="term" value="F:oxidoreductase activity"/>
    <property type="evidence" value="ECO:0007669"/>
    <property type="project" value="UniProtKB-KW"/>
</dbReference>
<dbReference type="RefSeq" id="WP_221183904.1">
    <property type="nucleotide sequence ID" value="NZ_JACHVY010000003.1"/>
</dbReference>
<gene>
    <name evidence="2" type="ORF">FHR75_003375</name>
</gene>
<reference evidence="2 3" key="1">
    <citation type="submission" date="2020-08" db="EMBL/GenBank/DDBJ databases">
        <title>The Agave Microbiome: Exploring the role of microbial communities in plant adaptations to desert environments.</title>
        <authorList>
            <person name="Partida-Martinez L.P."/>
        </authorList>
    </citation>
    <scope>NUCLEOTIDE SEQUENCE [LARGE SCALE GENOMIC DNA]</scope>
    <source>
        <strain evidence="2 3">AS2.23</strain>
    </source>
</reference>
<dbReference type="PANTHER" id="PTHR43157:SF31">
    <property type="entry name" value="PHOSPHATIDYLINOSITOL-GLYCAN BIOSYNTHESIS CLASS F PROTEIN"/>
    <property type="match status" value="1"/>
</dbReference>
<dbReference type="Proteomes" id="UP000533269">
    <property type="component" value="Unassembled WGS sequence"/>
</dbReference>
<sequence length="288" mass="31063">MTPTPPPTPSPAPSLRGRTVVVTGASSGIGAAAARRFARAGARVVPVGRDPERTRALAEELGVEPLLVDAARLDDVRRLAGDLLERCDRIDVLANNAGGSSARRTETPDGHETTFQVNHLAPFLLTALLRERIEATPGARVVTTSSAANLLGRVDLDDLDSRRGRYRSFRVYATTKLENVLFTRALSRRLGGTATASCFHPGVVATRFARDSVVAGVLYRTPLRRVLAVTPEEGAEPLWRLAVRPDPETVDGAYLDRLAPGRVNRQADDVELAERLWVRSAQLVGVPA</sequence>
<dbReference type="PANTHER" id="PTHR43157">
    <property type="entry name" value="PHOSPHATIDYLINOSITOL-GLYCAN BIOSYNTHESIS CLASS F PROTEIN-RELATED"/>
    <property type="match status" value="1"/>
</dbReference>
<dbReference type="EMBL" id="JACHVY010000003">
    <property type="protein sequence ID" value="MBB2902544.1"/>
    <property type="molecule type" value="Genomic_DNA"/>
</dbReference>
<organism evidence="2 3">
    <name type="scientific">Kineococcus radiotolerans</name>
    <dbReference type="NCBI Taxonomy" id="131568"/>
    <lineage>
        <taxon>Bacteria</taxon>
        <taxon>Bacillati</taxon>
        <taxon>Actinomycetota</taxon>
        <taxon>Actinomycetes</taxon>
        <taxon>Kineosporiales</taxon>
        <taxon>Kineosporiaceae</taxon>
        <taxon>Kineococcus</taxon>
    </lineage>
</organism>
<dbReference type="InterPro" id="IPR002347">
    <property type="entry name" value="SDR_fam"/>
</dbReference>
<evidence type="ECO:0000313" key="2">
    <source>
        <dbReference type="EMBL" id="MBB2902544.1"/>
    </source>
</evidence>
<name>A0A7W4TPA4_KINRA</name>